<keyword evidence="2" id="KW-1185">Reference proteome</keyword>
<name>A0A392SMX6_9FABA</name>
<sequence length="58" mass="6491">FEREEVRRSRDVLEADGSRLSDVVRGGMNLSNELWGLLDGKLLDQVFVMEASLRIGGV</sequence>
<proteinExistence type="predicted"/>
<evidence type="ECO:0000313" key="1">
    <source>
        <dbReference type="EMBL" id="MCI50231.1"/>
    </source>
</evidence>
<accession>A0A392SMX6</accession>
<reference evidence="1 2" key="1">
    <citation type="journal article" date="2018" name="Front. Plant Sci.">
        <title>Red Clover (Trifolium pratense) and Zigzag Clover (T. medium) - A Picture of Genomic Similarities and Differences.</title>
        <authorList>
            <person name="Dluhosova J."/>
            <person name="Istvanek J."/>
            <person name="Nedelnik J."/>
            <person name="Repkova J."/>
        </authorList>
    </citation>
    <scope>NUCLEOTIDE SEQUENCE [LARGE SCALE GENOMIC DNA]</scope>
    <source>
        <strain evidence="2">cv. 10/8</strain>
        <tissue evidence="1">Leaf</tissue>
    </source>
</reference>
<feature type="non-terminal residue" evidence="1">
    <location>
        <position position="1"/>
    </location>
</feature>
<dbReference type="EMBL" id="LXQA010413350">
    <property type="protein sequence ID" value="MCI50231.1"/>
    <property type="molecule type" value="Genomic_DNA"/>
</dbReference>
<dbReference type="AlphaFoldDB" id="A0A392SMX6"/>
<evidence type="ECO:0000313" key="2">
    <source>
        <dbReference type="Proteomes" id="UP000265520"/>
    </source>
</evidence>
<comment type="caution">
    <text evidence="1">The sequence shown here is derived from an EMBL/GenBank/DDBJ whole genome shotgun (WGS) entry which is preliminary data.</text>
</comment>
<dbReference type="Proteomes" id="UP000265520">
    <property type="component" value="Unassembled WGS sequence"/>
</dbReference>
<protein>
    <submittedName>
        <fullName evidence="1">Uncharacterized protein</fullName>
    </submittedName>
</protein>
<organism evidence="1 2">
    <name type="scientific">Trifolium medium</name>
    <dbReference type="NCBI Taxonomy" id="97028"/>
    <lineage>
        <taxon>Eukaryota</taxon>
        <taxon>Viridiplantae</taxon>
        <taxon>Streptophyta</taxon>
        <taxon>Embryophyta</taxon>
        <taxon>Tracheophyta</taxon>
        <taxon>Spermatophyta</taxon>
        <taxon>Magnoliopsida</taxon>
        <taxon>eudicotyledons</taxon>
        <taxon>Gunneridae</taxon>
        <taxon>Pentapetalae</taxon>
        <taxon>rosids</taxon>
        <taxon>fabids</taxon>
        <taxon>Fabales</taxon>
        <taxon>Fabaceae</taxon>
        <taxon>Papilionoideae</taxon>
        <taxon>50 kb inversion clade</taxon>
        <taxon>NPAAA clade</taxon>
        <taxon>Hologalegina</taxon>
        <taxon>IRL clade</taxon>
        <taxon>Trifolieae</taxon>
        <taxon>Trifolium</taxon>
    </lineage>
</organism>